<feature type="signal peptide" evidence="1">
    <location>
        <begin position="1"/>
        <end position="24"/>
    </location>
</feature>
<organism evidence="2 3">
    <name type="scientific">Clostridium collagenovorans DSM 3089</name>
    <dbReference type="NCBI Taxonomy" id="1121306"/>
    <lineage>
        <taxon>Bacteria</taxon>
        <taxon>Bacillati</taxon>
        <taxon>Bacillota</taxon>
        <taxon>Clostridia</taxon>
        <taxon>Eubacteriales</taxon>
        <taxon>Clostridiaceae</taxon>
        <taxon>Clostridium</taxon>
    </lineage>
</organism>
<evidence type="ECO:0000256" key="1">
    <source>
        <dbReference type="SAM" id="SignalP"/>
    </source>
</evidence>
<gene>
    <name evidence="2" type="ORF">SAMN02745196_03021</name>
</gene>
<reference evidence="2 3" key="1">
    <citation type="submission" date="2016-11" db="EMBL/GenBank/DDBJ databases">
        <authorList>
            <person name="Jaros S."/>
            <person name="Januszkiewicz K."/>
            <person name="Wedrychowicz H."/>
        </authorList>
    </citation>
    <scope>NUCLEOTIDE SEQUENCE [LARGE SCALE GENOMIC DNA]</scope>
    <source>
        <strain evidence="2 3">DSM 3089</strain>
    </source>
</reference>
<evidence type="ECO:0000313" key="2">
    <source>
        <dbReference type="EMBL" id="SHI12350.1"/>
    </source>
</evidence>
<keyword evidence="1" id="KW-0732">Signal</keyword>
<dbReference type="Gene3D" id="2.40.128.690">
    <property type="entry name" value="YycH protein, domain 3-like"/>
    <property type="match status" value="1"/>
</dbReference>
<name>A0A1M5YK34_9CLOT</name>
<dbReference type="PROSITE" id="PS51257">
    <property type="entry name" value="PROKAR_LIPOPROTEIN"/>
    <property type="match status" value="1"/>
</dbReference>
<dbReference type="AlphaFoldDB" id="A0A1M5YK34"/>
<evidence type="ECO:0000313" key="3">
    <source>
        <dbReference type="Proteomes" id="UP000184526"/>
    </source>
</evidence>
<dbReference type="RefSeq" id="WP_072832818.1">
    <property type="nucleotide sequence ID" value="NZ_FQXP01000017.1"/>
</dbReference>
<evidence type="ECO:0008006" key="4">
    <source>
        <dbReference type="Google" id="ProtNLM"/>
    </source>
</evidence>
<dbReference type="EMBL" id="FQXP01000017">
    <property type="protein sequence ID" value="SHI12350.1"/>
    <property type="molecule type" value="Genomic_DNA"/>
</dbReference>
<feature type="chain" id="PRO_5038642617" description="Germination protein, Ger(X)C family" evidence="1">
    <location>
        <begin position="25"/>
        <end position="385"/>
    </location>
</feature>
<proteinExistence type="predicted"/>
<protein>
    <recommendedName>
        <fullName evidence="4">Germination protein, Ger(X)C family</fullName>
    </recommendedName>
</protein>
<accession>A0A1M5YK34</accession>
<sequence>MKSHRYFYKSCIIFCMCCCLIALSGCRSQMINNSSEKRDVDSESYEIDNTSIKAMLKNTPNHIKKSLGENISIDAEVIVPEVENTPIFIGKHILFDENYFVDKFFKDRSPETKESENSMITDSDKIKVYRIDDELMIIRSGSVIYTKEEKLKKYNLATYSRFINGISDVYSNGELDFMSREEAINHVKEILIKNGISIYGEPKIYALTAEKMQEEQDKLIRENDGIKKIIESGIMEKQDKFIKYDECYALSFRGEVNNIPITRDLYIDEVSDKTIGGMRIEVWIDKEGIIDLVISNAFENLNEVENPENLLSVDEAMDKLQQRYDSKVMENKINFNEIALEYVGVPYEKKVTEIKFVPTWCFKKKEGRSNEENYMRVNAVTGEVF</sequence>
<keyword evidence="3" id="KW-1185">Reference proteome</keyword>
<dbReference type="Proteomes" id="UP000184526">
    <property type="component" value="Unassembled WGS sequence"/>
</dbReference>